<comment type="caution">
    <text evidence="2">The sequence shown here is derived from an EMBL/GenBank/DDBJ whole genome shotgun (WGS) entry which is preliminary data.</text>
</comment>
<evidence type="ECO:0000313" key="2">
    <source>
        <dbReference type="EMBL" id="GGF33825.1"/>
    </source>
</evidence>
<feature type="transmembrane region" description="Helical" evidence="1">
    <location>
        <begin position="86"/>
        <end position="105"/>
    </location>
</feature>
<keyword evidence="1" id="KW-0812">Transmembrane</keyword>
<evidence type="ECO:0000313" key="3">
    <source>
        <dbReference type="Proteomes" id="UP000598775"/>
    </source>
</evidence>
<name>A0A917EYD2_9MICO</name>
<keyword evidence="3" id="KW-1185">Reference proteome</keyword>
<accession>A0A917EYD2</accession>
<dbReference type="AlphaFoldDB" id="A0A917EYD2"/>
<sequence>MPLTSIAAAILTIAGMAAAVGGRNGSRIQAGVSLITGAVMLAVLTLPSFPASVGCGALLAVISVSMITLVVARIRSNRASNARQKSVTILVLVDVWFMALALLLMPAHRMDTPATTASSPAASSLHMPHEMLASNIIGTLVLVDWALCAAVLIVPAIHKKRAHTIPHATCTLCMILAMTVMSA</sequence>
<keyword evidence="1" id="KW-1133">Transmembrane helix</keyword>
<gene>
    <name evidence="2" type="ORF">GCM10011399_28750</name>
</gene>
<feature type="transmembrane region" description="Helical" evidence="1">
    <location>
        <begin position="136"/>
        <end position="157"/>
    </location>
</feature>
<dbReference type="EMBL" id="BMGP01000005">
    <property type="protein sequence ID" value="GGF33825.1"/>
    <property type="molecule type" value="Genomic_DNA"/>
</dbReference>
<proteinExistence type="predicted"/>
<dbReference type="Proteomes" id="UP000598775">
    <property type="component" value="Unassembled WGS sequence"/>
</dbReference>
<reference evidence="2 3" key="1">
    <citation type="journal article" date="2014" name="Int. J. Syst. Evol. Microbiol.">
        <title>Complete genome sequence of Corynebacterium casei LMG S-19264T (=DSM 44701T), isolated from a smear-ripened cheese.</title>
        <authorList>
            <consortium name="US DOE Joint Genome Institute (JGI-PGF)"/>
            <person name="Walter F."/>
            <person name="Albersmeier A."/>
            <person name="Kalinowski J."/>
            <person name="Ruckert C."/>
        </authorList>
    </citation>
    <scope>NUCLEOTIDE SEQUENCE [LARGE SCALE GENOMIC DNA]</scope>
    <source>
        <strain evidence="2 3">CGMCC 1.12976</strain>
    </source>
</reference>
<keyword evidence="1" id="KW-0472">Membrane</keyword>
<evidence type="ECO:0000256" key="1">
    <source>
        <dbReference type="SAM" id="Phobius"/>
    </source>
</evidence>
<organism evidence="2 3">
    <name type="scientific">Subtercola lobariae</name>
    <dbReference type="NCBI Taxonomy" id="1588641"/>
    <lineage>
        <taxon>Bacteria</taxon>
        <taxon>Bacillati</taxon>
        <taxon>Actinomycetota</taxon>
        <taxon>Actinomycetes</taxon>
        <taxon>Micrococcales</taxon>
        <taxon>Microbacteriaceae</taxon>
        <taxon>Subtercola</taxon>
    </lineage>
</organism>
<feature type="transmembrane region" description="Helical" evidence="1">
    <location>
        <begin position="49"/>
        <end position="74"/>
    </location>
</feature>
<protein>
    <submittedName>
        <fullName evidence="2">Uncharacterized protein</fullName>
    </submittedName>
</protein>